<name>A0AA38R6Y2_9PEZI</name>
<gene>
    <name evidence="1" type="ORF">NKR23_g11893</name>
</gene>
<evidence type="ECO:0000313" key="1">
    <source>
        <dbReference type="EMBL" id="KAJ9131065.1"/>
    </source>
</evidence>
<accession>A0AA38R6Y2</accession>
<proteinExistence type="predicted"/>
<dbReference type="Proteomes" id="UP001174694">
    <property type="component" value="Unassembled WGS sequence"/>
</dbReference>
<dbReference type="AlphaFoldDB" id="A0AA38R6Y2"/>
<sequence>MHLQNHALLVHGTAGYLFEHLLYVPGIDTLKLLNDEGDPKECVIRLPTQDVSRFVSQLGIILQRLYPRYLMADV</sequence>
<evidence type="ECO:0000313" key="2">
    <source>
        <dbReference type="Proteomes" id="UP001174694"/>
    </source>
</evidence>
<comment type="caution">
    <text evidence="1">The sequence shown here is derived from an EMBL/GenBank/DDBJ whole genome shotgun (WGS) entry which is preliminary data.</text>
</comment>
<reference evidence="1" key="1">
    <citation type="submission" date="2022-07" db="EMBL/GenBank/DDBJ databases">
        <title>Fungi with potential for degradation of polypropylene.</title>
        <authorList>
            <person name="Gostincar C."/>
        </authorList>
    </citation>
    <scope>NUCLEOTIDE SEQUENCE</scope>
    <source>
        <strain evidence="1">EXF-13308</strain>
    </source>
</reference>
<protein>
    <submittedName>
        <fullName evidence="1">Uncharacterized protein</fullName>
    </submittedName>
</protein>
<keyword evidence="2" id="KW-1185">Reference proteome</keyword>
<organism evidence="1 2">
    <name type="scientific">Pleurostoma richardsiae</name>
    <dbReference type="NCBI Taxonomy" id="41990"/>
    <lineage>
        <taxon>Eukaryota</taxon>
        <taxon>Fungi</taxon>
        <taxon>Dikarya</taxon>
        <taxon>Ascomycota</taxon>
        <taxon>Pezizomycotina</taxon>
        <taxon>Sordariomycetes</taxon>
        <taxon>Sordariomycetidae</taxon>
        <taxon>Calosphaeriales</taxon>
        <taxon>Pleurostomataceae</taxon>
        <taxon>Pleurostoma</taxon>
    </lineage>
</organism>
<dbReference type="EMBL" id="JANBVO010000073">
    <property type="protein sequence ID" value="KAJ9131065.1"/>
    <property type="molecule type" value="Genomic_DNA"/>
</dbReference>